<name>A0A174V032_9FIRM</name>
<dbReference type="AlphaFoldDB" id="A0A174V032"/>
<keyword evidence="2" id="KW-0732">Signal</keyword>
<sequence>MKKILSLVLASAMVASSLAGCGSSKTAETQAPTTQAPAESAAPEGSDAAPEAPAETVAAGAIEDGAELVYWPMWAETEPQGQAISEAIDAFTKSTGVKVDVNWAGSRDTRKTLEPALSAGETIDIFDEDIERVNGTWGKYLLDIQSMYDASPLNGAQNATLIELAKQQGGGTLKSVPYQPSTFIMFYNKDAFDKAGITAVPKTWDEFLAACESLKTAGIIPMTVDDAYMACLFGFLMDRVAGSDTTEAVAAGDFTNEAVLKTAQVLEELTSKGYIDPRAAGNVYPQGQSNIADGSVAMYLNGSWLPNEVKNQTPEGFRWGAFSLPQIAEGGDGAESNQYGAQCFAINKDTKYPNAAFALIQWLTSGEWDQKLADASMGVPMDNDAKWPEALADAKAVLDSTTHRLNWAVGMENDTNVNAAIKTNMAMMISGSTDAQKFADEFAKIQKGS</sequence>
<dbReference type="PANTHER" id="PTHR43649">
    <property type="entry name" value="ARABINOSE-BINDING PROTEIN-RELATED"/>
    <property type="match status" value="1"/>
</dbReference>
<gene>
    <name evidence="3" type="ORF">GNE07_13080</name>
</gene>
<dbReference type="RefSeq" id="WP_022031584.1">
    <property type="nucleotide sequence ID" value="NZ_CAJKZF010000002.1"/>
</dbReference>
<feature type="region of interest" description="Disordered" evidence="1">
    <location>
        <begin position="23"/>
        <end position="53"/>
    </location>
</feature>
<accession>A0A174V032</accession>
<protein>
    <submittedName>
        <fullName evidence="3">Extracellular solute-binding protein</fullName>
    </submittedName>
</protein>
<dbReference type="PANTHER" id="PTHR43649:SF12">
    <property type="entry name" value="DIACETYLCHITOBIOSE BINDING PROTEIN DASA"/>
    <property type="match status" value="1"/>
</dbReference>
<dbReference type="Gene3D" id="3.40.190.10">
    <property type="entry name" value="Periplasmic binding protein-like II"/>
    <property type="match status" value="2"/>
</dbReference>
<dbReference type="InterPro" id="IPR050490">
    <property type="entry name" value="Bact_solute-bd_prot1"/>
</dbReference>
<dbReference type="PROSITE" id="PS51257">
    <property type="entry name" value="PROKAR_LIPOPROTEIN"/>
    <property type="match status" value="1"/>
</dbReference>
<proteinExistence type="predicted"/>
<organism evidence="3 4">
    <name type="scientific">Hungatella hathewayi</name>
    <dbReference type="NCBI Taxonomy" id="154046"/>
    <lineage>
        <taxon>Bacteria</taxon>
        <taxon>Bacillati</taxon>
        <taxon>Bacillota</taxon>
        <taxon>Clostridia</taxon>
        <taxon>Lachnospirales</taxon>
        <taxon>Lachnospiraceae</taxon>
        <taxon>Hungatella</taxon>
    </lineage>
</organism>
<evidence type="ECO:0000313" key="3">
    <source>
        <dbReference type="EMBL" id="MUB63987.1"/>
    </source>
</evidence>
<evidence type="ECO:0000256" key="1">
    <source>
        <dbReference type="SAM" id="MobiDB-lite"/>
    </source>
</evidence>
<dbReference type="EMBL" id="WNME01000007">
    <property type="protein sequence ID" value="MUB63987.1"/>
    <property type="molecule type" value="Genomic_DNA"/>
</dbReference>
<dbReference type="Pfam" id="PF01547">
    <property type="entry name" value="SBP_bac_1"/>
    <property type="match status" value="1"/>
</dbReference>
<evidence type="ECO:0000256" key="2">
    <source>
        <dbReference type="SAM" id="SignalP"/>
    </source>
</evidence>
<reference evidence="3 4" key="1">
    <citation type="submission" date="2019-09" db="EMBL/GenBank/DDBJ databases">
        <title>Draft genome sequencing of Hungatella hathewayi 123Y-2.</title>
        <authorList>
            <person name="Lv Q."/>
            <person name="Li S."/>
        </authorList>
    </citation>
    <scope>NUCLEOTIDE SEQUENCE [LARGE SCALE GENOMIC DNA]</scope>
    <source>
        <strain evidence="3 4">123Y-2</strain>
    </source>
</reference>
<dbReference type="Proteomes" id="UP000434223">
    <property type="component" value="Unassembled WGS sequence"/>
</dbReference>
<dbReference type="SUPFAM" id="SSF53850">
    <property type="entry name" value="Periplasmic binding protein-like II"/>
    <property type="match status" value="1"/>
</dbReference>
<dbReference type="InterPro" id="IPR006059">
    <property type="entry name" value="SBP"/>
</dbReference>
<evidence type="ECO:0000313" key="4">
    <source>
        <dbReference type="Proteomes" id="UP000434223"/>
    </source>
</evidence>
<dbReference type="GeneID" id="93147452"/>
<dbReference type="OrthoDB" id="383937at2"/>
<feature type="chain" id="PRO_5043579323" evidence="2">
    <location>
        <begin position="20"/>
        <end position="449"/>
    </location>
</feature>
<comment type="caution">
    <text evidence="3">The sequence shown here is derived from an EMBL/GenBank/DDBJ whole genome shotgun (WGS) entry which is preliminary data.</text>
</comment>
<feature type="compositionally biased region" description="Low complexity" evidence="1">
    <location>
        <begin position="26"/>
        <end position="53"/>
    </location>
</feature>
<feature type="signal peptide" evidence="2">
    <location>
        <begin position="1"/>
        <end position="19"/>
    </location>
</feature>